<dbReference type="InterPro" id="IPR000642">
    <property type="entry name" value="Peptidase_M41"/>
</dbReference>
<comment type="similarity">
    <text evidence="2">In the C-terminal section; belongs to the peptidase M41 family.</text>
</comment>
<dbReference type="SUPFAM" id="SSF52540">
    <property type="entry name" value="P-loop containing nucleoside triphosphate hydrolases"/>
    <property type="match status" value="1"/>
</dbReference>
<name>A0ABY2Q8L7_9HYPH</name>
<organism evidence="9 10">
    <name type="scientific">Ollibium composti</name>
    <dbReference type="NCBI Taxonomy" id="2675109"/>
    <lineage>
        <taxon>Bacteria</taxon>
        <taxon>Pseudomonadati</taxon>
        <taxon>Pseudomonadota</taxon>
        <taxon>Alphaproteobacteria</taxon>
        <taxon>Hyphomicrobiales</taxon>
        <taxon>Phyllobacteriaceae</taxon>
        <taxon>Ollibium</taxon>
    </lineage>
</organism>
<keyword evidence="10" id="KW-1185">Reference proteome</keyword>
<evidence type="ECO:0000259" key="8">
    <source>
        <dbReference type="SMART" id="SM00382"/>
    </source>
</evidence>
<dbReference type="RefSeq" id="WP_136355141.1">
    <property type="nucleotide sequence ID" value="NZ_SSNY01000003.1"/>
</dbReference>
<keyword evidence="4" id="KW-0479">Metal-binding</keyword>
<dbReference type="Pfam" id="PF17862">
    <property type="entry name" value="AAA_lid_3"/>
    <property type="match status" value="1"/>
</dbReference>
<dbReference type="EMBL" id="SSNY01000003">
    <property type="protein sequence ID" value="THF58190.1"/>
    <property type="molecule type" value="Genomic_DNA"/>
</dbReference>
<dbReference type="SUPFAM" id="SSF140990">
    <property type="entry name" value="FtsH protease domain-like"/>
    <property type="match status" value="1"/>
</dbReference>
<dbReference type="CDD" id="cd19481">
    <property type="entry name" value="RecA-like_protease"/>
    <property type="match status" value="1"/>
</dbReference>
<dbReference type="Gene3D" id="3.40.50.300">
    <property type="entry name" value="P-loop containing nucleotide triphosphate hydrolases"/>
    <property type="match status" value="1"/>
</dbReference>
<keyword evidence="3" id="KW-0645">Protease</keyword>
<evidence type="ECO:0000256" key="3">
    <source>
        <dbReference type="ARBA" id="ARBA00022670"/>
    </source>
</evidence>
<dbReference type="SMART" id="SM00382">
    <property type="entry name" value="AAA"/>
    <property type="match status" value="1"/>
</dbReference>
<evidence type="ECO:0000256" key="5">
    <source>
        <dbReference type="ARBA" id="ARBA00022801"/>
    </source>
</evidence>
<dbReference type="InterPro" id="IPR041569">
    <property type="entry name" value="AAA_lid_3"/>
</dbReference>
<evidence type="ECO:0000256" key="6">
    <source>
        <dbReference type="ARBA" id="ARBA00022833"/>
    </source>
</evidence>
<dbReference type="Gene3D" id="1.20.58.760">
    <property type="entry name" value="Peptidase M41"/>
    <property type="match status" value="1"/>
</dbReference>
<evidence type="ECO:0000313" key="9">
    <source>
        <dbReference type="EMBL" id="THF58190.1"/>
    </source>
</evidence>
<dbReference type="PANTHER" id="PTHR23076:SF97">
    <property type="entry name" value="ATP-DEPENDENT ZINC METALLOPROTEASE YME1L1"/>
    <property type="match status" value="1"/>
</dbReference>
<keyword evidence="6" id="KW-0862">Zinc</keyword>
<dbReference type="Gene3D" id="1.10.8.60">
    <property type="match status" value="1"/>
</dbReference>
<evidence type="ECO:0000313" key="10">
    <source>
        <dbReference type="Proteomes" id="UP000306441"/>
    </source>
</evidence>
<dbReference type="Pfam" id="PF01434">
    <property type="entry name" value="Peptidase_M41"/>
    <property type="match status" value="1"/>
</dbReference>
<comment type="cofactor">
    <cofactor evidence="1">
        <name>Zn(2+)</name>
        <dbReference type="ChEBI" id="CHEBI:29105"/>
    </cofactor>
</comment>
<feature type="domain" description="AAA+ ATPase" evidence="8">
    <location>
        <begin position="241"/>
        <end position="380"/>
    </location>
</feature>
<dbReference type="PANTHER" id="PTHR23076">
    <property type="entry name" value="METALLOPROTEASE M41 FTSH"/>
    <property type="match status" value="1"/>
</dbReference>
<keyword evidence="5" id="KW-0378">Hydrolase</keyword>
<dbReference type="InterPro" id="IPR037219">
    <property type="entry name" value="Peptidase_M41-like"/>
</dbReference>
<evidence type="ECO:0000256" key="4">
    <source>
        <dbReference type="ARBA" id="ARBA00022723"/>
    </source>
</evidence>
<sequence>MDKYKLVGFRGEGGQNSFRSRLQRSFPRFLAYCGMMRACRSVPQFRRRKSYAIGLSVPGDADFDIYNAAASYAAHGRAIVHGGDDDTEIVTRNGSRWTKTREMELLATSAKRHRVLVVVDKGTGFPDSFRLAADGIVAVGPILPRHVIAGAKLCLGADVTPEQAAFIATVPLAIISAAMRPGRSISHAVTLMKKAIQPKQKEVSGPTLDDLHGLGEAGAWGRELATDLADWRAGRIGWEDVDRGVLLSGPPGTGKTTFAGALARSCGVRLVLGSLARWQAKGHLGDLLKAMRGAFDEARENAPSIIFLDEIDAVGDRERFNGDNAQYCVEVVSALLECIDGAESREGIVIVGACNHPHRLDAALVRAGRLDRHVRISFPDQEGREGILRWHLQGLLPDADLSAVAVATEGWSGASLEQLVRQARRRARRGRREMVLDDLSAELPRPVAIPAEMRRRAAVHETGHVIVALALACGELVSVSVESAIVPDPQRLQNGGGACFRDKSIKERTHDELLDSIAVRLGGIAAEEVILGQRSAGGGGGRGSDLHTATLLALAFEASYGLGEGLAYLAGDDEEELLAALKLDRFLHERVDRILLDQLRRVTEIIERQRLDVEGVAAALLAKGSLSAGEVREIVAGQSGLQLVEQG</sequence>
<gene>
    <name evidence="9" type="ORF">E6C48_06120</name>
</gene>
<protein>
    <submittedName>
        <fullName evidence="9">AAA family ATPase</fullName>
    </submittedName>
</protein>
<evidence type="ECO:0000256" key="2">
    <source>
        <dbReference type="ARBA" id="ARBA00010044"/>
    </source>
</evidence>
<reference evidence="9 10" key="1">
    <citation type="submission" date="2019-04" db="EMBL/GenBank/DDBJ databases">
        <title>Mesorhizobium composti sp. nov., isolated from compost.</title>
        <authorList>
            <person name="Lin S.-Y."/>
            <person name="Hameed A."/>
            <person name="Hsieh Y.-T."/>
            <person name="Young C.-C."/>
        </authorList>
    </citation>
    <scope>NUCLEOTIDE SEQUENCE [LARGE SCALE GENOMIC DNA]</scope>
    <source>
        <strain evidence="9 10">CC-YTH430</strain>
    </source>
</reference>
<dbReference type="InterPro" id="IPR027417">
    <property type="entry name" value="P-loop_NTPase"/>
</dbReference>
<dbReference type="InterPro" id="IPR003593">
    <property type="entry name" value="AAA+_ATPase"/>
</dbReference>
<keyword evidence="7" id="KW-0482">Metalloprotease</keyword>
<dbReference type="InterPro" id="IPR003959">
    <property type="entry name" value="ATPase_AAA_core"/>
</dbReference>
<comment type="caution">
    <text evidence="9">The sequence shown here is derived from an EMBL/GenBank/DDBJ whole genome shotgun (WGS) entry which is preliminary data.</text>
</comment>
<evidence type="ECO:0000256" key="7">
    <source>
        <dbReference type="ARBA" id="ARBA00023049"/>
    </source>
</evidence>
<evidence type="ECO:0000256" key="1">
    <source>
        <dbReference type="ARBA" id="ARBA00001947"/>
    </source>
</evidence>
<accession>A0ABY2Q8L7</accession>
<proteinExistence type="inferred from homology"/>
<dbReference type="Proteomes" id="UP000306441">
    <property type="component" value="Unassembled WGS sequence"/>
</dbReference>
<dbReference type="Pfam" id="PF00004">
    <property type="entry name" value="AAA"/>
    <property type="match status" value="1"/>
</dbReference>